<feature type="region of interest" description="Disordered" evidence="1">
    <location>
        <begin position="318"/>
        <end position="443"/>
    </location>
</feature>
<evidence type="ECO:0000256" key="1">
    <source>
        <dbReference type="SAM" id="MobiDB-lite"/>
    </source>
</evidence>
<feature type="compositionally biased region" description="Low complexity" evidence="1">
    <location>
        <begin position="108"/>
        <end position="131"/>
    </location>
</feature>
<feature type="compositionally biased region" description="Pro residues" evidence="1">
    <location>
        <begin position="266"/>
        <end position="276"/>
    </location>
</feature>
<dbReference type="AlphaFoldDB" id="A0A1Y2IZ96"/>
<feature type="compositionally biased region" description="Basic and acidic residues" evidence="1">
    <location>
        <begin position="152"/>
        <end position="161"/>
    </location>
</feature>
<dbReference type="PRINTS" id="PR01217">
    <property type="entry name" value="PRICHEXTENSN"/>
</dbReference>
<feature type="compositionally biased region" description="Polar residues" evidence="1">
    <location>
        <begin position="677"/>
        <end position="690"/>
    </location>
</feature>
<organism evidence="2 3">
    <name type="scientific">Trametes coccinea (strain BRFM310)</name>
    <name type="common">Pycnoporus coccineus</name>
    <dbReference type="NCBI Taxonomy" id="1353009"/>
    <lineage>
        <taxon>Eukaryota</taxon>
        <taxon>Fungi</taxon>
        <taxon>Dikarya</taxon>
        <taxon>Basidiomycota</taxon>
        <taxon>Agaricomycotina</taxon>
        <taxon>Agaricomycetes</taxon>
        <taxon>Polyporales</taxon>
        <taxon>Polyporaceae</taxon>
        <taxon>Trametes</taxon>
    </lineage>
</organism>
<feature type="compositionally biased region" description="Pro residues" evidence="1">
    <location>
        <begin position="373"/>
        <end position="385"/>
    </location>
</feature>
<proteinExistence type="predicted"/>
<feature type="region of interest" description="Disordered" evidence="1">
    <location>
        <begin position="1"/>
        <end position="56"/>
    </location>
</feature>
<dbReference type="STRING" id="1353009.A0A1Y2IZ96"/>
<dbReference type="OrthoDB" id="2802795at2759"/>
<feature type="compositionally biased region" description="Low complexity" evidence="1">
    <location>
        <begin position="409"/>
        <end position="432"/>
    </location>
</feature>
<name>A0A1Y2IZ96_TRAC3</name>
<keyword evidence="3" id="KW-1185">Reference proteome</keyword>
<gene>
    <name evidence="2" type="ORF">PYCCODRAFT_1432451</name>
</gene>
<feature type="compositionally biased region" description="Gly residues" evidence="1">
    <location>
        <begin position="43"/>
        <end position="52"/>
    </location>
</feature>
<protein>
    <submittedName>
        <fullName evidence="2">Uncharacterized protein</fullName>
    </submittedName>
</protein>
<feature type="region of interest" description="Disordered" evidence="1">
    <location>
        <begin position="507"/>
        <end position="573"/>
    </location>
</feature>
<feature type="compositionally biased region" description="Polar residues" evidence="1">
    <location>
        <begin position="23"/>
        <end position="35"/>
    </location>
</feature>
<feature type="compositionally biased region" description="Low complexity" evidence="1">
    <location>
        <begin position="386"/>
        <end position="395"/>
    </location>
</feature>
<feature type="compositionally biased region" description="Pro residues" evidence="1">
    <location>
        <begin position="225"/>
        <end position="250"/>
    </location>
</feature>
<dbReference type="EMBL" id="KZ084093">
    <property type="protein sequence ID" value="OSD05292.1"/>
    <property type="molecule type" value="Genomic_DNA"/>
</dbReference>
<reference evidence="2 3" key="1">
    <citation type="journal article" date="2015" name="Biotechnol. Biofuels">
        <title>Enhanced degradation of softwood versus hardwood by the white-rot fungus Pycnoporus coccineus.</title>
        <authorList>
            <person name="Couturier M."/>
            <person name="Navarro D."/>
            <person name="Chevret D."/>
            <person name="Henrissat B."/>
            <person name="Piumi F."/>
            <person name="Ruiz-Duenas F.J."/>
            <person name="Martinez A.T."/>
            <person name="Grigoriev I.V."/>
            <person name="Riley R."/>
            <person name="Lipzen A."/>
            <person name="Berrin J.G."/>
            <person name="Master E.R."/>
            <person name="Rosso M.N."/>
        </authorList>
    </citation>
    <scope>NUCLEOTIDE SEQUENCE [LARGE SCALE GENOMIC DNA]</scope>
    <source>
        <strain evidence="2 3">BRFM310</strain>
    </source>
</reference>
<feature type="compositionally biased region" description="Low complexity" evidence="1">
    <location>
        <begin position="542"/>
        <end position="557"/>
    </location>
</feature>
<feature type="region of interest" description="Disordered" evidence="1">
    <location>
        <begin position="675"/>
        <end position="699"/>
    </location>
</feature>
<feature type="compositionally biased region" description="Polar residues" evidence="1">
    <location>
        <begin position="325"/>
        <end position="334"/>
    </location>
</feature>
<feature type="region of interest" description="Disordered" evidence="1">
    <location>
        <begin position="97"/>
        <end position="161"/>
    </location>
</feature>
<evidence type="ECO:0000313" key="3">
    <source>
        <dbReference type="Proteomes" id="UP000193067"/>
    </source>
</evidence>
<evidence type="ECO:0000313" key="2">
    <source>
        <dbReference type="EMBL" id="OSD05292.1"/>
    </source>
</evidence>
<feature type="compositionally biased region" description="Pro residues" evidence="1">
    <location>
        <begin position="180"/>
        <end position="200"/>
    </location>
</feature>
<feature type="compositionally biased region" description="Low complexity" evidence="1">
    <location>
        <begin position="361"/>
        <end position="370"/>
    </location>
</feature>
<feature type="region of interest" description="Disordered" evidence="1">
    <location>
        <begin position="176"/>
        <end position="288"/>
    </location>
</feature>
<dbReference type="Proteomes" id="UP000193067">
    <property type="component" value="Unassembled WGS sequence"/>
</dbReference>
<accession>A0A1Y2IZ96</accession>
<sequence length="738" mass="76405">MRTRPGLKSCLKITPPITPDFSAASSPCGSGRTSPSLASDGGSSTGSAGGGRKSVQFCPANELEEVFFADEWDRTPAAVTPKLSYQDILELKQLRISLPYSPPPPTSRQPFTTSAPAPSSSSSSASASSSKPPFPVSRFATGPSHTPSKWKNRCEPKRDVDPEILPYLDAVPIRLLPLLPQSPPSDSPPTDAPEPHPQTPTPTASPERRPAPPPPIEPPEIKIAPPAPAPAPSPIPPAPAPAPAPPPSSPPSRRQNFAFVPLLPVQDPPPILPPPASNTNGPVRPKKTFNMTFLPVNAVPESQPLAPPHTTSARLTEHTLAVGTATMTSAPLPQSSSSVSGCDPRSTDASQLLPRPPSPPTLSSTLTPTPNMSQPPPFDLSPPPLTLSLPLSSSSVAMESDNETETDTTDTYVSDTDVESDAPSTSTLGSSLPSPPLEDDSDVDVEARLEQIKLGTSEGEDTFDQATYVSRERIRTQDPGSYFPPVPLSEAPSAPMPIPIPAYIESVDAPPALPSGPGQTPPLSVLYPSPTSQHQPLLPLDAISSIPASTSASAPVPSSHPQPPSIHAVTAAASEATEELSAAVASLAREQGLDLDDLPATPLSLRQVLQKKLTLEALPSPALVPPSPFELEPSDAAALAAAAATSSAGLEDVSAAEVAQKLAALNLAVGPEDTPLVRTSSRLKGSSMNADDTPDDSPLLTLENMRAAWDAGAGVGMEVAAKGGLGALAPSLSRRRSS</sequence>